<keyword evidence="1" id="KW-0489">Methyltransferase</keyword>
<protein>
    <submittedName>
        <fullName evidence="1">S-adenosyl-L-methionine-dependent methyltransferase</fullName>
    </submittedName>
</protein>
<proteinExistence type="predicted"/>
<dbReference type="Proteomes" id="UP001055072">
    <property type="component" value="Unassembled WGS sequence"/>
</dbReference>
<reference evidence="1" key="1">
    <citation type="journal article" date="2021" name="Environ. Microbiol.">
        <title>Gene family expansions and transcriptome signatures uncover fungal adaptations to wood decay.</title>
        <authorList>
            <person name="Hage H."/>
            <person name="Miyauchi S."/>
            <person name="Viragh M."/>
            <person name="Drula E."/>
            <person name="Min B."/>
            <person name="Chaduli D."/>
            <person name="Navarro D."/>
            <person name="Favel A."/>
            <person name="Norest M."/>
            <person name="Lesage-Meessen L."/>
            <person name="Balint B."/>
            <person name="Merenyi Z."/>
            <person name="de Eugenio L."/>
            <person name="Morin E."/>
            <person name="Martinez A.T."/>
            <person name="Baldrian P."/>
            <person name="Stursova M."/>
            <person name="Martinez M.J."/>
            <person name="Novotny C."/>
            <person name="Magnuson J.K."/>
            <person name="Spatafora J.W."/>
            <person name="Maurice S."/>
            <person name="Pangilinan J."/>
            <person name="Andreopoulos W."/>
            <person name="LaButti K."/>
            <person name="Hundley H."/>
            <person name="Na H."/>
            <person name="Kuo A."/>
            <person name="Barry K."/>
            <person name="Lipzen A."/>
            <person name="Henrissat B."/>
            <person name="Riley R."/>
            <person name="Ahrendt S."/>
            <person name="Nagy L.G."/>
            <person name="Grigoriev I.V."/>
            <person name="Martin F."/>
            <person name="Rosso M.N."/>
        </authorList>
    </citation>
    <scope>NUCLEOTIDE SEQUENCE</scope>
    <source>
        <strain evidence="1">CBS 384.51</strain>
    </source>
</reference>
<sequence length="398" mass="43613">MVHTHLGYISSCLSLAIRAHVTEILRDAGPAGLHVKEIAAPTGINADKLAHVLRLLATSHVFREVAPDTFANNRVSAGLDTGKDIKDILANPQSKYDGTESIAAILEHLTEICLHDIAHFPDVILDPKLTNSEEPNQAAFNVAHKTDLPVFEWLSQPEQAYQSKRFSVGMHASHTISVPGVILKGFDWGSLPKGSIVVDVAGGIGTKTLILAKEFEHLKFVVQDRPTVMKEDAIKFWNKEFPDAVSSGRVSLQVHDMFSPQPVHDASVFIVRAIMHDWSDDYCVKILSRLRSAATANTQLVVIDSIISYACDDSTQALDTIEGARDLRTIAPAPLLPNYGAASLMTYLMDISMLAGLNGHERTVPQFADIFERSGWKLVRVHTDGFNYHDSKAIGVPL</sequence>
<comment type="caution">
    <text evidence="1">The sequence shown here is derived from an EMBL/GenBank/DDBJ whole genome shotgun (WGS) entry which is preliminary data.</text>
</comment>
<name>A0ACB8TS18_9APHY</name>
<keyword evidence="1" id="KW-0808">Transferase</keyword>
<keyword evidence="2" id="KW-1185">Reference proteome</keyword>
<evidence type="ECO:0000313" key="2">
    <source>
        <dbReference type="Proteomes" id="UP001055072"/>
    </source>
</evidence>
<organism evidence="1 2">
    <name type="scientific">Irpex rosettiformis</name>
    <dbReference type="NCBI Taxonomy" id="378272"/>
    <lineage>
        <taxon>Eukaryota</taxon>
        <taxon>Fungi</taxon>
        <taxon>Dikarya</taxon>
        <taxon>Basidiomycota</taxon>
        <taxon>Agaricomycotina</taxon>
        <taxon>Agaricomycetes</taxon>
        <taxon>Polyporales</taxon>
        <taxon>Irpicaceae</taxon>
        <taxon>Irpex</taxon>
    </lineage>
</organism>
<evidence type="ECO:0000313" key="1">
    <source>
        <dbReference type="EMBL" id="KAI0084847.1"/>
    </source>
</evidence>
<dbReference type="EMBL" id="MU274938">
    <property type="protein sequence ID" value="KAI0084847.1"/>
    <property type="molecule type" value="Genomic_DNA"/>
</dbReference>
<gene>
    <name evidence="1" type="ORF">BDY19DRAFT_1060077</name>
</gene>
<accession>A0ACB8TS18</accession>